<dbReference type="AlphaFoldDB" id="A0A5R9FFB5"/>
<reference evidence="2 3" key="1">
    <citation type="submission" date="2019-04" db="EMBL/GenBank/DDBJ databases">
        <title>Bacillus caeni sp. nov., a bacterium isolated from mangrove sediment.</title>
        <authorList>
            <person name="Huang H."/>
            <person name="Mo K."/>
            <person name="Hu Y."/>
        </authorList>
    </citation>
    <scope>NUCLEOTIDE SEQUENCE [LARGE SCALE GENOMIC DNA]</scope>
    <source>
        <strain evidence="2 3">HB172195</strain>
    </source>
</reference>
<gene>
    <name evidence="2" type="ORF">FCL54_06965</name>
</gene>
<organism evidence="2 3">
    <name type="scientific">Exobacillus caeni</name>
    <dbReference type="NCBI Taxonomy" id="2574798"/>
    <lineage>
        <taxon>Bacteria</taxon>
        <taxon>Bacillati</taxon>
        <taxon>Bacillota</taxon>
        <taxon>Bacilli</taxon>
        <taxon>Bacillales</taxon>
        <taxon>Guptibacillaceae</taxon>
        <taxon>Exobacillus</taxon>
    </lineage>
</organism>
<sequence>MEISYDSQIKLSQIAIHIDKKNSIVENSDTGEYFEIPEPGIIAIEGLQSNMDLKELEASLKKRFPEEDIDLLDFIDQLLELGLVSEVDGVEVADRAVSGSSDKFSWLPARAGKFFFNRISTRVYMLLFFFNIIIFSIKPELFPNYKDIFLFDSLMLNILLMMGLSLLLIVVHELGHVLAVRSYGLPTSLGISHRLFLVVFETDMTHAWRLPARERNVLYLAGMCFDNVVLFVALIAQIAFPEASSLFPGILAIAVLDIVIKMIYQCCFYMKTDLYYVFENTTGCYNLMENSKVYLRKWLPFLPAEKHTEMFEGEVKIVRLYSIFYLTGVLLTLGVFIGYGIPQMVYAYSQLLPNLLRPVSDPYFWDSFAVLFQILIVLSLLLYSWTRKYKQRAHS</sequence>
<dbReference type="Proteomes" id="UP000308230">
    <property type="component" value="Unassembled WGS sequence"/>
</dbReference>
<feature type="transmembrane region" description="Helical" evidence="1">
    <location>
        <begin position="217"/>
        <end position="240"/>
    </location>
</feature>
<evidence type="ECO:0000256" key="1">
    <source>
        <dbReference type="SAM" id="Phobius"/>
    </source>
</evidence>
<feature type="transmembrane region" description="Helical" evidence="1">
    <location>
        <begin position="246"/>
        <end position="264"/>
    </location>
</feature>
<accession>A0A5R9FFB5</accession>
<keyword evidence="1" id="KW-0812">Transmembrane</keyword>
<keyword evidence="1" id="KW-0472">Membrane</keyword>
<feature type="transmembrane region" description="Helical" evidence="1">
    <location>
        <begin position="148"/>
        <end position="171"/>
    </location>
</feature>
<feature type="transmembrane region" description="Helical" evidence="1">
    <location>
        <begin position="362"/>
        <end position="385"/>
    </location>
</feature>
<keyword evidence="3" id="KW-1185">Reference proteome</keyword>
<proteinExistence type="predicted"/>
<evidence type="ECO:0000313" key="3">
    <source>
        <dbReference type="Proteomes" id="UP000308230"/>
    </source>
</evidence>
<dbReference type="RefSeq" id="WP_138124701.1">
    <property type="nucleotide sequence ID" value="NZ_SWLG01000004.1"/>
</dbReference>
<dbReference type="EMBL" id="SWLG01000004">
    <property type="protein sequence ID" value="TLS38265.1"/>
    <property type="molecule type" value="Genomic_DNA"/>
</dbReference>
<dbReference type="OrthoDB" id="140324at2"/>
<protein>
    <submittedName>
        <fullName evidence="2">Peptidase</fullName>
    </submittedName>
</protein>
<name>A0A5R9FFB5_9BACL</name>
<comment type="caution">
    <text evidence="2">The sequence shown here is derived from an EMBL/GenBank/DDBJ whole genome shotgun (WGS) entry which is preliminary data.</text>
</comment>
<keyword evidence="1" id="KW-1133">Transmembrane helix</keyword>
<evidence type="ECO:0000313" key="2">
    <source>
        <dbReference type="EMBL" id="TLS38265.1"/>
    </source>
</evidence>
<feature type="transmembrane region" description="Helical" evidence="1">
    <location>
        <begin position="123"/>
        <end position="142"/>
    </location>
</feature>
<feature type="transmembrane region" description="Helical" evidence="1">
    <location>
        <begin position="320"/>
        <end position="342"/>
    </location>
</feature>